<reference evidence="4" key="2">
    <citation type="submission" date="2021-04" db="EMBL/GenBank/DDBJ databases">
        <authorList>
            <person name="Gilroy R."/>
        </authorList>
    </citation>
    <scope>NUCLEOTIDE SEQUENCE</scope>
    <source>
        <strain evidence="4">A6-441</strain>
    </source>
</reference>
<dbReference type="Pfam" id="PF00082">
    <property type="entry name" value="Peptidase_S8"/>
    <property type="match status" value="1"/>
</dbReference>
<dbReference type="SMART" id="SM00869">
    <property type="entry name" value="Autotransporter"/>
    <property type="match status" value="1"/>
</dbReference>
<reference evidence="4" key="1">
    <citation type="journal article" date="2021" name="PeerJ">
        <title>Extensive microbial diversity within the chicken gut microbiome revealed by metagenomics and culture.</title>
        <authorList>
            <person name="Gilroy R."/>
            <person name="Ravi A."/>
            <person name="Getino M."/>
            <person name="Pursley I."/>
            <person name="Horton D.L."/>
            <person name="Alikhan N.F."/>
            <person name="Baker D."/>
            <person name="Gharbi K."/>
            <person name="Hall N."/>
            <person name="Watson M."/>
            <person name="Adriaenssens E.M."/>
            <person name="Foster-Nyarko E."/>
            <person name="Jarju S."/>
            <person name="Secka A."/>
            <person name="Antonio M."/>
            <person name="Oren A."/>
            <person name="Chaudhuri R.R."/>
            <person name="La Ragione R."/>
            <person name="Hildebrand F."/>
            <person name="Pallen M.J."/>
        </authorList>
    </citation>
    <scope>NUCLEOTIDE SEQUENCE</scope>
    <source>
        <strain evidence="4">A6-441</strain>
    </source>
</reference>
<evidence type="ECO:0000259" key="3">
    <source>
        <dbReference type="PROSITE" id="PS51208"/>
    </source>
</evidence>
<dbReference type="PROSITE" id="PS51257">
    <property type="entry name" value="PROKAR_LIPOPROTEIN"/>
    <property type="match status" value="1"/>
</dbReference>
<protein>
    <submittedName>
        <fullName evidence="4">Autotransporter domain-containing protein</fullName>
    </submittedName>
</protein>
<dbReference type="InterPro" id="IPR051551">
    <property type="entry name" value="Autotransporter_adhesion"/>
</dbReference>
<dbReference type="SUPFAM" id="SSF52743">
    <property type="entry name" value="Subtilisin-like"/>
    <property type="match status" value="1"/>
</dbReference>
<evidence type="ECO:0000256" key="2">
    <source>
        <dbReference type="SAM" id="MobiDB-lite"/>
    </source>
</evidence>
<dbReference type="PROSITE" id="PS51208">
    <property type="entry name" value="AUTOTRANSPORTER"/>
    <property type="match status" value="1"/>
</dbReference>
<dbReference type="Proteomes" id="UP000724657">
    <property type="component" value="Unassembled WGS sequence"/>
</dbReference>
<dbReference type="Pfam" id="PF03797">
    <property type="entry name" value="Autotransporter"/>
    <property type="match status" value="1"/>
</dbReference>
<organism evidence="4 5">
    <name type="scientific">Candidatus Fusobacterium pullicola</name>
    <dbReference type="NCBI Taxonomy" id="2838601"/>
    <lineage>
        <taxon>Bacteria</taxon>
        <taxon>Fusobacteriati</taxon>
        <taxon>Fusobacteriota</taxon>
        <taxon>Fusobacteriia</taxon>
        <taxon>Fusobacteriales</taxon>
        <taxon>Fusobacteriaceae</taxon>
        <taxon>Fusobacterium</taxon>
    </lineage>
</organism>
<dbReference type="PANTHER" id="PTHR35037:SF3">
    <property type="entry name" value="C-TERMINAL REGION OF AIDA-LIKE PROTEIN"/>
    <property type="match status" value="1"/>
</dbReference>
<comment type="caution">
    <text evidence="4">The sequence shown here is derived from an EMBL/GenBank/DDBJ whole genome shotgun (WGS) entry which is preliminary data.</text>
</comment>
<keyword evidence="1" id="KW-0175">Coiled coil</keyword>
<evidence type="ECO:0000313" key="5">
    <source>
        <dbReference type="Proteomes" id="UP000724657"/>
    </source>
</evidence>
<dbReference type="InterPro" id="IPR000209">
    <property type="entry name" value="Peptidase_S8/S53_dom"/>
</dbReference>
<feature type="coiled-coil region" evidence="1">
    <location>
        <begin position="642"/>
        <end position="669"/>
    </location>
</feature>
<dbReference type="InterPro" id="IPR036709">
    <property type="entry name" value="Autotransporte_beta_dom_sf"/>
</dbReference>
<dbReference type="EMBL" id="JAHLFN010000033">
    <property type="protein sequence ID" value="MBU3842094.1"/>
    <property type="molecule type" value="Genomic_DNA"/>
</dbReference>
<evidence type="ECO:0000313" key="4">
    <source>
        <dbReference type="EMBL" id="MBU3842094.1"/>
    </source>
</evidence>
<feature type="region of interest" description="Disordered" evidence="2">
    <location>
        <begin position="31"/>
        <end position="63"/>
    </location>
</feature>
<gene>
    <name evidence="4" type="ORF">IAA47_03800</name>
</gene>
<dbReference type="Gene3D" id="3.40.50.200">
    <property type="entry name" value="Peptidase S8/S53 domain"/>
    <property type="match status" value="1"/>
</dbReference>
<name>A0A9E2NWS1_9FUSO</name>
<sequence>MKIKYSYIKNPILQMCLALLITSCGGSGGGGGSSAPRSVAPTKMIPNPQAKNPQYDKELPESSEGNNIYSNFDALKNSRVIEEPTGKFPSLFAFEKPAIPQVETKGNDLIVGILDSNFLTHRDALKKKYGDKIIILDKDENNYTDHGELVLDTLLEGISPTTVAASLSSKYDGQNIIKFSLDDYKKILAEMKKGDSENNKKVKIFNQSWGSTFLSKDEKQIYSNKETFRTELLKAISMKTLGDVEEIKKSGQESLDFYEKTVNDENGLFIWANGNLDLNGDTLFNAGLQAAAPMIKRRIEKGWISVVGVDGNDNNNNYYPKHLAYAGVARNWSISANGNAGEKYGSSFAAPRVANAAIQVASKFPWMSNNDIRMTLFTTTNKVGVGDGIEEEKRFLESEASYRNGWGVLNTARALKGPGAFLETLLRATPSNLDTTDWNYYFNANIPENTTSYFENNIHGDSGLKKKGKGTLVLTGDNNFWKKSKIEDGTLEIYRRHASGINIGKEGTLVLHNDSIVGYIQYSKDNEVFYPVANEGNLKLTGNRAFVGEYQNNGGTLTLPQGAKLTVLNDANINNLAVTLEANDYISSIQEKSEILEAKNIVGEIGNININGMRTVSLEKSQDKLVASIARENAVTYLGEAGESSKNTAEKMEATLKELDEKYQKGTLTADEKELGNTILTMSNDTFKTSTEIVSGEIYASAQALNFIQAQNINTGISNHLATLKEFYESDFNWQGWASFQGSHGKFRKDGYASANTEISGGHFGLDRRLGNSQIGAAISYSNGSADFNRFAGKYKSDSIGLSLYAKNYLDYDSYILSRIGVTNFDTEVNRSLLAQDGSLQSGKIKHNDTMYSTYLEVGKDFKYVTPYLGYSLDILDRDGFSENSASWGIVAKDKRYIQQNIIFGLRSDYKVNDTLKLTSHINQQINIGDRDLSFKGHFNNSSTEHTFKGINQIKNTTWVGIGAEKSFSESFGIGANLDIRFDEFKKGDSIISTNLYYRF</sequence>
<feature type="domain" description="Autotransporter" evidence="3">
    <location>
        <begin position="729"/>
        <end position="1000"/>
    </location>
</feature>
<accession>A0A9E2NWS1</accession>
<dbReference type="PANTHER" id="PTHR35037">
    <property type="entry name" value="C-TERMINAL REGION OF AIDA-LIKE PROTEIN"/>
    <property type="match status" value="1"/>
</dbReference>
<evidence type="ECO:0000256" key="1">
    <source>
        <dbReference type="SAM" id="Coils"/>
    </source>
</evidence>
<dbReference type="GO" id="GO:0004252">
    <property type="term" value="F:serine-type endopeptidase activity"/>
    <property type="evidence" value="ECO:0007669"/>
    <property type="project" value="InterPro"/>
</dbReference>
<dbReference type="AlphaFoldDB" id="A0A9E2NWS1"/>
<dbReference type="SUPFAM" id="SSF103515">
    <property type="entry name" value="Autotransporter"/>
    <property type="match status" value="1"/>
</dbReference>
<dbReference type="Gene3D" id="2.40.128.130">
    <property type="entry name" value="Autotransporter beta-domain"/>
    <property type="match status" value="1"/>
</dbReference>
<dbReference type="InterPro" id="IPR005546">
    <property type="entry name" value="Autotransporte_beta"/>
</dbReference>
<proteinExistence type="predicted"/>
<dbReference type="GO" id="GO:0006508">
    <property type="term" value="P:proteolysis"/>
    <property type="evidence" value="ECO:0007669"/>
    <property type="project" value="InterPro"/>
</dbReference>
<dbReference type="InterPro" id="IPR036852">
    <property type="entry name" value="Peptidase_S8/S53_dom_sf"/>
</dbReference>